<name>A0A8T2MXK3_9TELE</name>
<evidence type="ECO:0000256" key="8">
    <source>
        <dbReference type="ARBA" id="ARBA00023040"/>
    </source>
</evidence>
<evidence type="ECO:0000256" key="4">
    <source>
        <dbReference type="ARBA" id="ARBA00022692"/>
    </source>
</evidence>
<evidence type="ECO:0000256" key="2">
    <source>
        <dbReference type="ARBA" id="ARBA00022543"/>
    </source>
</evidence>
<sequence length="302" mass="33188">MENATLPQESKDSLASPFSPNEDLMPRIGYTVLAIIMAVFSTAATILNVTVIVVTLRHRHLRQPLNYALVNLAVADLGVTLTGGLLAVVTNAMGYFSLGRTGCVIEGFAVAFFGLCTVAVIAVDRFVVVCKPLGSIMFQTRHAVAGVAFSWIWSFIWNTPPLFGWGSYQLEGVKTSCAPDWYSRDPGNVSYILCYFLLCFAIPFAIIVISYTRLLLALRHVARLQMSEGGTTAKAEVQVARMVIVMVLAFLLTWLPYAAFALAVIIDHKLHINPIIATVPMYLAKTSTVFNPIIYIFMNRQA</sequence>
<gene>
    <name evidence="15" type="ORF">JZ751_014531</name>
</gene>
<dbReference type="InterPro" id="IPR027430">
    <property type="entry name" value="Retinal_BS"/>
</dbReference>
<evidence type="ECO:0000256" key="3">
    <source>
        <dbReference type="ARBA" id="ARBA00022606"/>
    </source>
</evidence>
<evidence type="ECO:0000256" key="9">
    <source>
        <dbReference type="ARBA" id="ARBA00023136"/>
    </source>
</evidence>
<evidence type="ECO:0000256" key="5">
    <source>
        <dbReference type="ARBA" id="ARBA00022925"/>
    </source>
</evidence>
<dbReference type="InterPro" id="IPR001760">
    <property type="entry name" value="Opsin"/>
</dbReference>
<evidence type="ECO:0000256" key="6">
    <source>
        <dbReference type="ARBA" id="ARBA00022989"/>
    </source>
</evidence>
<dbReference type="Gene3D" id="1.20.1070.10">
    <property type="entry name" value="Rhodopsin 7-helix transmembrane proteins"/>
    <property type="match status" value="1"/>
</dbReference>
<feature type="transmembrane region" description="Helical" evidence="13">
    <location>
        <begin position="140"/>
        <end position="157"/>
    </location>
</feature>
<dbReference type="GO" id="GO:0004930">
    <property type="term" value="F:G protein-coupled receptor activity"/>
    <property type="evidence" value="ECO:0007669"/>
    <property type="project" value="UniProtKB-KW"/>
</dbReference>
<keyword evidence="7 13" id="KW-0157">Chromophore</keyword>
<keyword evidence="16" id="KW-1185">Reference proteome</keyword>
<proteinExistence type="inferred from homology"/>
<comment type="subcellular location">
    <subcellularLocation>
        <location evidence="1 13">Membrane</location>
        <topology evidence="1 13">Multi-pass membrane protein</topology>
    </subcellularLocation>
</comment>
<dbReference type="PRINTS" id="PR00237">
    <property type="entry name" value="GPCRRHODOPSN"/>
</dbReference>
<dbReference type="EMBL" id="JAFBMS010000237">
    <property type="protein sequence ID" value="KAG9332433.1"/>
    <property type="molecule type" value="Genomic_DNA"/>
</dbReference>
<dbReference type="PRINTS" id="PR00238">
    <property type="entry name" value="OPSIN"/>
</dbReference>
<dbReference type="GO" id="GO:0007601">
    <property type="term" value="P:visual perception"/>
    <property type="evidence" value="ECO:0007669"/>
    <property type="project" value="InterPro"/>
</dbReference>
<keyword evidence="11 13" id="KW-0675">Receptor</keyword>
<evidence type="ECO:0000256" key="7">
    <source>
        <dbReference type="ARBA" id="ARBA00022991"/>
    </source>
</evidence>
<dbReference type="GO" id="GO:0009881">
    <property type="term" value="F:photoreceptor activity"/>
    <property type="evidence" value="ECO:0007669"/>
    <property type="project" value="UniProtKB-KW"/>
</dbReference>
<dbReference type="AlphaFoldDB" id="A0A8T2MXK3"/>
<dbReference type="PROSITE" id="PS50262">
    <property type="entry name" value="G_PROTEIN_RECEP_F1_2"/>
    <property type="match status" value="1"/>
</dbReference>
<feature type="non-terminal residue" evidence="15">
    <location>
        <position position="1"/>
    </location>
</feature>
<evidence type="ECO:0000256" key="11">
    <source>
        <dbReference type="ARBA" id="ARBA00023170"/>
    </source>
</evidence>
<evidence type="ECO:0000256" key="12">
    <source>
        <dbReference type="ARBA" id="ARBA00023224"/>
    </source>
</evidence>
<evidence type="ECO:0000256" key="13">
    <source>
        <dbReference type="RuleBase" id="RU004951"/>
    </source>
</evidence>
<evidence type="ECO:0000313" key="15">
    <source>
        <dbReference type="EMBL" id="KAG9332433.1"/>
    </source>
</evidence>
<dbReference type="SUPFAM" id="SSF81321">
    <property type="entry name" value="Family A G protein-coupled receptor-like"/>
    <property type="match status" value="1"/>
</dbReference>
<feature type="transmembrane region" description="Helical" evidence="13">
    <location>
        <begin position="239"/>
        <end position="266"/>
    </location>
</feature>
<organism evidence="15 16">
    <name type="scientific">Albula glossodonta</name>
    <name type="common">roundjaw bonefish</name>
    <dbReference type="NCBI Taxonomy" id="121402"/>
    <lineage>
        <taxon>Eukaryota</taxon>
        <taxon>Metazoa</taxon>
        <taxon>Chordata</taxon>
        <taxon>Craniata</taxon>
        <taxon>Vertebrata</taxon>
        <taxon>Euteleostomi</taxon>
        <taxon>Actinopterygii</taxon>
        <taxon>Neopterygii</taxon>
        <taxon>Teleostei</taxon>
        <taxon>Albuliformes</taxon>
        <taxon>Albulidae</taxon>
        <taxon>Albula</taxon>
    </lineage>
</organism>
<dbReference type="InterPro" id="IPR000276">
    <property type="entry name" value="GPCR_Rhodpsn"/>
</dbReference>
<dbReference type="PANTHER" id="PTHR24240">
    <property type="entry name" value="OPSIN"/>
    <property type="match status" value="1"/>
</dbReference>
<feature type="domain" description="G-protein coupled receptors family 1 profile" evidence="14">
    <location>
        <begin position="47"/>
        <end position="295"/>
    </location>
</feature>
<feature type="transmembrane region" description="Helical" evidence="13">
    <location>
        <begin position="272"/>
        <end position="297"/>
    </location>
</feature>
<dbReference type="Pfam" id="PF00001">
    <property type="entry name" value="7tm_1"/>
    <property type="match status" value="1"/>
</dbReference>
<keyword evidence="9 13" id="KW-0472">Membrane</keyword>
<evidence type="ECO:0000256" key="10">
    <source>
        <dbReference type="ARBA" id="ARBA00023157"/>
    </source>
</evidence>
<dbReference type="FunFam" id="1.20.1070.10:FF:000391">
    <property type="entry name" value="Parapinopsin b"/>
    <property type="match status" value="1"/>
</dbReference>
<reference evidence="15" key="1">
    <citation type="thesis" date="2021" institute="BYU ScholarsArchive" country="Provo, UT, USA">
        <title>Applications of and Algorithms for Genome Assembly and Genomic Analyses with an Emphasis on Marine Teleosts.</title>
        <authorList>
            <person name="Pickett B.D."/>
        </authorList>
    </citation>
    <scope>NUCLEOTIDE SEQUENCE</scope>
    <source>
        <strain evidence="15">HI-2016</strain>
    </source>
</reference>
<protein>
    <recommendedName>
        <fullName evidence="14">G-protein coupled receptors family 1 profile domain-containing protein</fullName>
    </recommendedName>
</protein>
<dbReference type="PROSITE" id="PS00238">
    <property type="entry name" value="OPSIN"/>
    <property type="match status" value="1"/>
</dbReference>
<feature type="transmembrane region" description="Helical" evidence="13">
    <location>
        <begin position="108"/>
        <end position="128"/>
    </location>
</feature>
<keyword evidence="12 13" id="KW-0807">Transducer</keyword>
<keyword evidence="6 13" id="KW-1133">Transmembrane helix</keyword>
<evidence type="ECO:0000259" key="14">
    <source>
        <dbReference type="PROSITE" id="PS50262"/>
    </source>
</evidence>
<dbReference type="GO" id="GO:0007602">
    <property type="term" value="P:phototransduction"/>
    <property type="evidence" value="ECO:0007669"/>
    <property type="project" value="UniProtKB-KW"/>
</dbReference>
<comment type="similarity">
    <text evidence="13">Belongs to the G-protein coupled receptor 1 family. Opsin subfamily.</text>
</comment>
<dbReference type="Proteomes" id="UP000824540">
    <property type="component" value="Unassembled WGS sequence"/>
</dbReference>
<keyword evidence="3 13" id="KW-0716">Sensory transduction</keyword>
<keyword evidence="5 13" id="KW-0681">Retinal protein</keyword>
<evidence type="ECO:0000256" key="1">
    <source>
        <dbReference type="ARBA" id="ARBA00004141"/>
    </source>
</evidence>
<accession>A0A8T2MXK3</accession>
<feature type="transmembrane region" description="Helical" evidence="13">
    <location>
        <begin position="28"/>
        <end position="56"/>
    </location>
</feature>
<dbReference type="OrthoDB" id="2101615at2759"/>
<dbReference type="InterPro" id="IPR050125">
    <property type="entry name" value="GPCR_opsins"/>
</dbReference>
<dbReference type="PROSITE" id="PS00237">
    <property type="entry name" value="G_PROTEIN_RECEP_F1_1"/>
    <property type="match status" value="1"/>
</dbReference>
<keyword evidence="8 13" id="KW-0297">G-protein coupled receptor</keyword>
<keyword evidence="4 13" id="KW-0812">Transmembrane</keyword>
<dbReference type="InterPro" id="IPR017452">
    <property type="entry name" value="GPCR_Rhodpsn_7TM"/>
</dbReference>
<feature type="transmembrane region" description="Helical" evidence="13">
    <location>
        <begin position="68"/>
        <end position="88"/>
    </location>
</feature>
<keyword evidence="10" id="KW-1015">Disulfide bond</keyword>
<dbReference type="GO" id="GO:0016020">
    <property type="term" value="C:membrane"/>
    <property type="evidence" value="ECO:0007669"/>
    <property type="project" value="UniProtKB-SubCell"/>
</dbReference>
<comment type="caution">
    <text evidence="15">The sequence shown here is derived from an EMBL/GenBank/DDBJ whole genome shotgun (WGS) entry which is preliminary data.</text>
</comment>
<keyword evidence="2 13" id="KW-0600">Photoreceptor protein</keyword>
<evidence type="ECO:0000313" key="16">
    <source>
        <dbReference type="Proteomes" id="UP000824540"/>
    </source>
</evidence>
<feature type="transmembrane region" description="Helical" evidence="13">
    <location>
        <begin position="189"/>
        <end position="218"/>
    </location>
</feature>